<feature type="transmembrane region" description="Helical" evidence="5">
    <location>
        <begin position="448"/>
        <end position="467"/>
    </location>
</feature>
<feature type="transmembrane region" description="Helical" evidence="5">
    <location>
        <begin position="335"/>
        <end position="357"/>
    </location>
</feature>
<keyword evidence="4 5" id="KW-0472">Membrane</keyword>
<dbReference type="AlphaFoldDB" id="A0A8T9BE53"/>
<evidence type="ECO:0000256" key="4">
    <source>
        <dbReference type="ARBA" id="ARBA00023136"/>
    </source>
</evidence>
<feature type="transmembrane region" description="Helical" evidence="5">
    <location>
        <begin position="167"/>
        <end position="186"/>
    </location>
</feature>
<dbReference type="OrthoDB" id="440553at2759"/>
<feature type="transmembrane region" description="Helical" evidence="5">
    <location>
        <begin position="225"/>
        <end position="247"/>
    </location>
</feature>
<dbReference type="InterPro" id="IPR020846">
    <property type="entry name" value="MFS_dom"/>
</dbReference>
<accession>A0A8T9BE53</accession>
<dbReference type="Pfam" id="PF07690">
    <property type="entry name" value="MFS_1"/>
    <property type="match status" value="1"/>
</dbReference>
<feature type="transmembrane region" description="Helical" evidence="5">
    <location>
        <begin position="479"/>
        <end position="502"/>
    </location>
</feature>
<comment type="caution">
    <text evidence="7">The sequence shown here is derived from an EMBL/GenBank/DDBJ whole genome shotgun (WGS) entry which is preliminary data.</text>
</comment>
<evidence type="ECO:0000313" key="7">
    <source>
        <dbReference type="EMBL" id="TVY16799.1"/>
    </source>
</evidence>
<feature type="transmembrane region" description="Helical" evidence="5">
    <location>
        <begin position="253"/>
        <end position="275"/>
    </location>
</feature>
<evidence type="ECO:0000256" key="2">
    <source>
        <dbReference type="ARBA" id="ARBA00022692"/>
    </source>
</evidence>
<feature type="transmembrane region" description="Helical" evidence="5">
    <location>
        <begin position="378"/>
        <end position="398"/>
    </location>
</feature>
<comment type="subcellular location">
    <subcellularLocation>
        <location evidence="1">Membrane</location>
        <topology evidence="1">Multi-pass membrane protein</topology>
    </subcellularLocation>
</comment>
<dbReference type="SUPFAM" id="SSF103473">
    <property type="entry name" value="MFS general substrate transporter"/>
    <property type="match status" value="2"/>
</dbReference>
<feature type="domain" description="Major facilitator superfamily (MFS) profile" evidence="6">
    <location>
        <begin position="102"/>
        <end position="604"/>
    </location>
</feature>
<dbReference type="EMBL" id="QGMF01000325">
    <property type="protein sequence ID" value="TVY16799.1"/>
    <property type="molecule type" value="Genomic_DNA"/>
</dbReference>
<proteinExistence type="predicted"/>
<dbReference type="Gene3D" id="1.20.1720.10">
    <property type="entry name" value="Multidrug resistance protein D"/>
    <property type="match status" value="1"/>
</dbReference>
<dbReference type="GO" id="GO:0005886">
    <property type="term" value="C:plasma membrane"/>
    <property type="evidence" value="ECO:0007669"/>
    <property type="project" value="TreeGrafter"/>
</dbReference>
<sequence length="608" mass="64541">MSGAGVKDFSLGEIVREIVRGRGEGGDGDRKGVGGAGKRKLRDGGIRLGDVTVEGRSCGVDENGIANANTDTDLDANANAANEEPQDTDTRQYLSGWKKHLLTIGIWISLFLSTLETTIVSTSLVSMANALDGFQVRDWIVTAYLITYTGFLVIYAKFSDVFGKKTLLILALGIFTLFSMLCGAATGIVELIIFRAFQGIGASGIYSMIMAIAPTMVPEKEFGKYIAVVSTVFVVASVLGPILGGAINSHTTWRWVFLLNAPGGSISLILISLFLPSSQPTPTTTTSLLAHLKSKFTKSAFARIDVLGTVFLLAFSVLLVFALEEAGSRYAWRSPVIVVTLVLSVLAGAAFVGWEWWVERVAGRQEPVFPLGLLGDRVLACMMATAFFIGFPFVAIVVNIPQRAQALYGLSPLHSGLALLPLLLTSPLATATSGYLTSTRKVPPLYPILGGAVLQVIGVGLICSLPVDATRIPAAQYGYEVLMGCGFGAGLSTLLTLARLVVEERHLPVVLGALTQVRVLGGTISLAICSTILNTHLNPQLSTLTPAQSQAITANISAIHALSTAEQAGVKRAFAVGYNRQNIFLAVLTGVGMLASLGLVERRPRRVK</sequence>
<dbReference type="InterPro" id="IPR011701">
    <property type="entry name" value="MFS"/>
</dbReference>
<keyword evidence="8" id="KW-1185">Reference proteome</keyword>
<reference evidence="7 8" key="1">
    <citation type="submission" date="2018-05" db="EMBL/GenBank/DDBJ databases">
        <title>Whole genome sequencing for identification of molecular markers to develop diagnostic detection tools for the regulated plant pathogen Lachnellula willkommii.</title>
        <authorList>
            <person name="Giroux E."/>
            <person name="Bilodeau G."/>
        </authorList>
    </citation>
    <scope>NUCLEOTIDE SEQUENCE [LARGE SCALE GENOMIC DNA]</scope>
    <source>
        <strain evidence="7 8">CBS 203.66</strain>
    </source>
</reference>
<feature type="transmembrane region" description="Helical" evidence="5">
    <location>
        <begin position="418"/>
        <end position="436"/>
    </location>
</feature>
<feature type="transmembrane region" description="Helical" evidence="5">
    <location>
        <begin position="139"/>
        <end position="155"/>
    </location>
</feature>
<dbReference type="PRINTS" id="PR01036">
    <property type="entry name" value="TCRTETB"/>
</dbReference>
<organism evidence="7 8">
    <name type="scientific">Lachnellula arida</name>
    <dbReference type="NCBI Taxonomy" id="1316785"/>
    <lineage>
        <taxon>Eukaryota</taxon>
        <taxon>Fungi</taxon>
        <taxon>Dikarya</taxon>
        <taxon>Ascomycota</taxon>
        <taxon>Pezizomycotina</taxon>
        <taxon>Leotiomycetes</taxon>
        <taxon>Helotiales</taxon>
        <taxon>Lachnaceae</taxon>
        <taxon>Lachnellula</taxon>
    </lineage>
</organism>
<dbReference type="PANTHER" id="PTHR23501">
    <property type="entry name" value="MAJOR FACILITATOR SUPERFAMILY"/>
    <property type="match status" value="1"/>
</dbReference>
<evidence type="ECO:0000256" key="3">
    <source>
        <dbReference type="ARBA" id="ARBA00022989"/>
    </source>
</evidence>
<feature type="transmembrane region" description="Helical" evidence="5">
    <location>
        <begin position="300"/>
        <end position="323"/>
    </location>
</feature>
<evidence type="ECO:0000256" key="1">
    <source>
        <dbReference type="ARBA" id="ARBA00004141"/>
    </source>
</evidence>
<protein>
    <submittedName>
        <fullName evidence="7">Efflux pump FUS6</fullName>
    </submittedName>
</protein>
<feature type="transmembrane region" description="Helical" evidence="5">
    <location>
        <begin position="101"/>
        <end position="127"/>
    </location>
</feature>
<dbReference type="GO" id="GO:0022857">
    <property type="term" value="F:transmembrane transporter activity"/>
    <property type="evidence" value="ECO:0007669"/>
    <property type="project" value="InterPro"/>
</dbReference>
<gene>
    <name evidence="7" type="primary">FUS6_8</name>
    <name evidence="7" type="ORF">LARI1_G004507</name>
</gene>
<feature type="transmembrane region" description="Helical" evidence="5">
    <location>
        <begin position="192"/>
        <end position="213"/>
    </location>
</feature>
<keyword evidence="2 5" id="KW-0812">Transmembrane</keyword>
<dbReference type="PANTHER" id="PTHR23501:SF43">
    <property type="entry name" value="MULTIDRUG TRANSPORTER, PUTATIVE (AFU_ORTHOLOGUE AFUA_6G03040)-RELATED"/>
    <property type="match status" value="1"/>
</dbReference>
<evidence type="ECO:0000256" key="5">
    <source>
        <dbReference type="SAM" id="Phobius"/>
    </source>
</evidence>
<dbReference type="Proteomes" id="UP000469559">
    <property type="component" value="Unassembled WGS sequence"/>
</dbReference>
<dbReference type="InterPro" id="IPR036259">
    <property type="entry name" value="MFS_trans_sf"/>
</dbReference>
<evidence type="ECO:0000259" key="6">
    <source>
        <dbReference type="PROSITE" id="PS50850"/>
    </source>
</evidence>
<feature type="transmembrane region" description="Helical" evidence="5">
    <location>
        <begin position="583"/>
        <end position="600"/>
    </location>
</feature>
<name>A0A8T9BE53_9HELO</name>
<evidence type="ECO:0000313" key="8">
    <source>
        <dbReference type="Proteomes" id="UP000469559"/>
    </source>
</evidence>
<dbReference type="PROSITE" id="PS50850">
    <property type="entry name" value="MFS"/>
    <property type="match status" value="1"/>
</dbReference>
<keyword evidence="3 5" id="KW-1133">Transmembrane helix</keyword>